<dbReference type="RefSeq" id="WP_133713141.1">
    <property type="nucleotide sequence ID" value="NZ_SOAG01000022.1"/>
</dbReference>
<accession>A0A4R7ESV2</accession>
<evidence type="ECO:0008006" key="4">
    <source>
        <dbReference type="Google" id="ProtNLM"/>
    </source>
</evidence>
<proteinExistence type="predicted"/>
<dbReference type="PROSITE" id="PS51257">
    <property type="entry name" value="PROKAR_LIPOPROTEIN"/>
    <property type="match status" value="1"/>
</dbReference>
<feature type="chain" id="PRO_5020525981" description="Lipoprotein" evidence="1">
    <location>
        <begin position="23"/>
        <end position="262"/>
    </location>
</feature>
<protein>
    <recommendedName>
        <fullName evidence="4">Lipoprotein</fullName>
    </recommendedName>
</protein>
<dbReference type="AlphaFoldDB" id="A0A4R7ESV2"/>
<gene>
    <name evidence="2" type="ORF">C8P70_1228</name>
</gene>
<evidence type="ECO:0000313" key="2">
    <source>
        <dbReference type="EMBL" id="TDS55288.1"/>
    </source>
</evidence>
<feature type="signal peptide" evidence="1">
    <location>
        <begin position="1"/>
        <end position="22"/>
    </location>
</feature>
<comment type="caution">
    <text evidence="2">The sequence shown here is derived from an EMBL/GenBank/DDBJ whole genome shotgun (WGS) entry which is preliminary data.</text>
</comment>
<sequence>MKKSIYPMLKTGFVLLLLCLLAACSSDDNTPVPEPNPNPNPEPAMEYFVKTLQVSFGEGKMEFEFKYDNQNRISEERVTEEYFNEEDESSDDELGLVLGYRYNSTGEISEIWEDGELWAAFEYNKGILNKIILSDGSEFPVIYSDGIYTVDGGFQFIVDARQQLLGHENLGVRLTYADAPGIHRYLRPQPARFTSELVALDFYSMTVSQQAIATIELNGIFYDVNNKTDEKGNITAVGLIDKATGVETEVWKIMYEQRKLIE</sequence>
<keyword evidence="3" id="KW-1185">Reference proteome</keyword>
<keyword evidence="1" id="KW-0732">Signal</keyword>
<reference evidence="2 3" key="1">
    <citation type="submission" date="2019-03" db="EMBL/GenBank/DDBJ databases">
        <title>Genomic Encyclopedia of Archaeal and Bacterial Type Strains, Phase II (KMG-II): from individual species to whole genera.</title>
        <authorList>
            <person name="Goeker M."/>
        </authorList>
    </citation>
    <scope>NUCLEOTIDE SEQUENCE [LARGE SCALE GENOMIC DNA]</scope>
    <source>
        <strain evidence="2 3">DSM 28213</strain>
    </source>
</reference>
<evidence type="ECO:0000256" key="1">
    <source>
        <dbReference type="SAM" id="SignalP"/>
    </source>
</evidence>
<dbReference type="EMBL" id="SOAG01000022">
    <property type="protein sequence ID" value="TDS55288.1"/>
    <property type="molecule type" value="Genomic_DNA"/>
</dbReference>
<organism evidence="2 3">
    <name type="scientific">Myroides indicus</name>
    <dbReference type="NCBI Taxonomy" id="1323422"/>
    <lineage>
        <taxon>Bacteria</taxon>
        <taxon>Pseudomonadati</taxon>
        <taxon>Bacteroidota</taxon>
        <taxon>Flavobacteriia</taxon>
        <taxon>Flavobacteriales</taxon>
        <taxon>Flavobacteriaceae</taxon>
        <taxon>Myroides</taxon>
    </lineage>
</organism>
<dbReference type="Proteomes" id="UP000295215">
    <property type="component" value="Unassembled WGS sequence"/>
</dbReference>
<name>A0A4R7ESV2_9FLAO</name>
<evidence type="ECO:0000313" key="3">
    <source>
        <dbReference type="Proteomes" id="UP000295215"/>
    </source>
</evidence>